<name>A0A0A0RMP9_9CAUD</name>
<dbReference type="Proteomes" id="UP000030206">
    <property type="component" value="Segment"/>
</dbReference>
<protein>
    <submittedName>
        <fullName evidence="1">Uncharacterized protein</fullName>
    </submittedName>
</protein>
<organism evidence="1 2">
    <name type="scientific">Bacillus phage Mater</name>
    <dbReference type="NCBI Taxonomy" id="1540090"/>
    <lineage>
        <taxon>Viruses</taxon>
        <taxon>Duplodnaviria</taxon>
        <taxon>Heunggongvirae</taxon>
        <taxon>Uroviricota</taxon>
        <taxon>Caudoviricetes</taxon>
        <taxon>Herelleviridae</taxon>
        <taxon>Bastillevirinae</taxon>
        <taxon>Matervirus</taxon>
        <taxon>Matervirus mater</taxon>
    </lineage>
</organism>
<accession>A0A0A0RMP9</accession>
<sequence>MFETNYFFANSLTQYHQLCFIADYIYAHTAADEHGEPPDNDTILEALSLPDNYDAVIDEAYALYYERGGRKYYGD</sequence>
<dbReference type="RefSeq" id="YP_009151049.1">
    <property type="nucleotide sequence ID" value="NC_027366.1"/>
</dbReference>
<reference evidence="1 2" key="1">
    <citation type="submission" date="2014-07" db="EMBL/GenBank/DDBJ databases">
        <title>Complete Genome of Bacillus megaterium Myophage Mater.</title>
        <authorList>
            <person name="Lancaster J.C."/>
            <person name="Hodde M.K."/>
            <person name="Hernandez A.C."/>
            <person name="Everett G.F.K."/>
        </authorList>
    </citation>
    <scope>NUCLEOTIDE SEQUENCE [LARGE SCALE GENOMIC DNA]</scope>
</reference>
<dbReference type="EMBL" id="KM236245">
    <property type="protein sequence ID" value="AIW03247.1"/>
    <property type="molecule type" value="Genomic_DNA"/>
</dbReference>
<evidence type="ECO:0000313" key="1">
    <source>
        <dbReference type="EMBL" id="AIW03247.1"/>
    </source>
</evidence>
<keyword evidence="2" id="KW-1185">Reference proteome</keyword>
<gene>
    <name evidence="1" type="ORF">CPT_Mater90</name>
</gene>
<dbReference type="KEGG" id="vg:24606989"/>
<dbReference type="GeneID" id="24606989"/>
<proteinExistence type="predicted"/>
<evidence type="ECO:0000313" key="2">
    <source>
        <dbReference type="Proteomes" id="UP000030206"/>
    </source>
</evidence>